<accession>A0A822ZAQ8</accession>
<dbReference type="Proteomes" id="UP000607653">
    <property type="component" value="Unassembled WGS sequence"/>
</dbReference>
<gene>
    <name evidence="1" type="ORF">HUJ06_014449</name>
</gene>
<reference evidence="1 2" key="1">
    <citation type="journal article" date="2020" name="Mol. Biol. Evol.">
        <title>Distinct Expression and Methylation Patterns for Genes with Different Fates following a Single Whole-Genome Duplication in Flowering Plants.</title>
        <authorList>
            <person name="Shi T."/>
            <person name="Rahmani R.S."/>
            <person name="Gugger P.F."/>
            <person name="Wang M."/>
            <person name="Li H."/>
            <person name="Zhang Y."/>
            <person name="Li Z."/>
            <person name="Wang Q."/>
            <person name="Van de Peer Y."/>
            <person name="Marchal K."/>
            <person name="Chen J."/>
        </authorList>
    </citation>
    <scope>NUCLEOTIDE SEQUENCE [LARGE SCALE GENOMIC DNA]</scope>
    <source>
        <tissue evidence="1">Leaf</tissue>
    </source>
</reference>
<proteinExistence type="predicted"/>
<dbReference type="EMBL" id="DUZY01000005">
    <property type="protein sequence ID" value="DAD40126.1"/>
    <property type="molecule type" value="Genomic_DNA"/>
</dbReference>
<sequence>MLDCTLILFLEQNNTLFLGEREKSYSHITNDMGKCHMISIGNSLRMHEKHLRHRYQLSSEYF</sequence>
<comment type="caution">
    <text evidence="1">The sequence shown here is derived from an EMBL/GenBank/DDBJ whole genome shotgun (WGS) entry which is preliminary data.</text>
</comment>
<name>A0A822ZAQ8_NELNU</name>
<keyword evidence="2" id="KW-1185">Reference proteome</keyword>
<dbReference type="AlphaFoldDB" id="A0A822ZAQ8"/>
<evidence type="ECO:0000313" key="1">
    <source>
        <dbReference type="EMBL" id="DAD40126.1"/>
    </source>
</evidence>
<protein>
    <submittedName>
        <fullName evidence="1">Uncharacterized protein</fullName>
    </submittedName>
</protein>
<organism evidence="1 2">
    <name type="scientific">Nelumbo nucifera</name>
    <name type="common">Sacred lotus</name>
    <dbReference type="NCBI Taxonomy" id="4432"/>
    <lineage>
        <taxon>Eukaryota</taxon>
        <taxon>Viridiplantae</taxon>
        <taxon>Streptophyta</taxon>
        <taxon>Embryophyta</taxon>
        <taxon>Tracheophyta</taxon>
        <taxon>Spermatophyta</taxon>
        <taxon>Magnoliopsida</taxon>
        <taxon>Proteales</taxon>
        <taxon>Nelumbonaceae</taxon>
        <taxon>Nelumbo</taxon>
    </lineage>
</organism>
<evidence type="ECO:0000313" key="2">
    <source>
        <dbReference type="Proteomes" id="UP000607653"/>
    </source>
</evidence>